<evidence type="ECO:0000313" key="3">
    <source>
        <dbReference type="EMBL" id="MDC8757011.1"/>
    </source>
</evidence>
<dbReference type="RefSeq" id="WP_273669661.1">
    <property type="nucleotide sequence ID" value="NZ_JAQQXR010000001.1"/>
</dbReference>
<name>A0ABT5JX05_9BURK</name>
<feature type="domain" description="eCIS core" evidence="2">
    <location>
        <begin position="82"/>
        <end position="159"/>
    </location>
</feature>
<evidence type="ECO:0000259" key="2">
    <source>
        <dbReference type="Pfam" id="PF13699"/>
    </source>
</evidence>
<dbReference type="EMBL" id="JAQQXR010000001">
    <property type="protein sequence ID" value="MDC8757011.1"/>
    <property type="molecule type" value="Genomic_DNA"/>
</dbReference>
<sequence>MSGLARQRQVAPAGAATASALAPASALLQRKCACGGQTIGGASCDACAARKRQLQRHATGGAAGPAAIPPIVDEVLRAPGRPLDRATLAYMEPRLGSAFSHVRVHTDAGAARSAQAIDAHAYTVGRDVVFGAGKYAPETADGKRLLAHELTHVVQQGRGTGMPAGMNGGARADSFEREADAAGAGIADARPLAGAAPRAPGGSIYSRHIQRAAIHDGNILFEGSCAFLACLGGSCPDEENGVACAGQKTRKAGDGKKYRPLFTCDKECDKGKTCDDNDDWMAIPNGRFAYRKCAQSLVVCANGGHTSGTVRDKSEIEAWEVSPGIQSKLGVSGKFKGVIYPSTDDKQFKKDSRCHPKKSALDSEMAPAEGPEMATEDETASGEELV</sequence>
<keyword evidence="4" id="KW-1185">Reference proteome</keyword>
<evidence type="ECO:0000313" key="4">
    <source>
        <dbReference type="Proteomes" id="UP001221208"/>
    </source>
</evidence>
<accession>A0ABT5JX05</accession>
<feature type="compositionally biased region" description="Basic and acidic residues" evidence="1">
    <location>
        <begin position="345"/>
        <end position="354"/>
    </location>
</feature>
<proteinExistence type="predicted"/>
<dbReference type="Pfam" id="PF13699">
    <property type="entry name" value="eCIS_core"/>
    <property type="match status" value="1"/>
</dbReference>
<reference evidence="3 4" key="1">
    <citation type="submission" date="2022-10" db="EMBL/GenBank/DDBJ databases">
        <title>Janthinobacterium sp. hw3 Genome sequencing.</title>
        <authorList>
            <person name="Park S."/>
        </authorList>
    </citation>
    <scope>NUCLEOTIDE SEQUENCE [LARGE SCALE GENOMIC DNA]</scope>
    <source>
        <strain evidence="4">hw3</strain>
    </source>
</reference>
<organism evidence="3 4">
    <name type="scientific">Janthinobacterium fluminis</name>
    <dbReference type="NCBI Taxonomy" id="2987524"/>
    <lineage>
        <taxon>Bacteria</taxon>
        <taxon>Pseudomonadati</taxon>
        <taxon>Pseudomonadota</taxon>
        <taxon>Betaproteobacteria</taxon>
        <taxon>Burkholderiales</taxon>
        <taxon>Oxalobacteraceae</taxon>
        <taxon>Janthinobacterium</taxon>
    </lineage>
</organism>
<dbReference type="InterPro" id="IPR025295">
    <property type="entry name" value="eCIS_core_dom"/>
</dbReference>
<protein>
    <submittedName>
        <fullName evidence="3">DUF4157 domain-containing protein</fullName>
    </submittedName>
</protein>
<comment type="caution">
    <text evidence="3">The sequence shown here is derived from an EMBL/GenBank/DDBJ whole genome shotgun (WGS) entry which is preliminary data.</text>
</comment>
<feature type="compositionally biased region" description="Acidic residues" evidence="1">
    <location>
        <begin position="374"/>
        <end position="386"/>
    </location>
</feature>
<gene>
    <name evidence="3" type="ORF">OIK44_05335</name>
</gene>
<dbReference type="Proteomes" id="UP001221208">
    <property type="component" value="Unassembled WGS sequence"/>
</dbReference>
<evidence type="ECO:0000256" key="1">
    <source>
        <dbReference type="SAM" id="MobiDB-lite"/>
    </source>
</evidence>
<feature type="region of interest" description="Disordered" evidence="1">
    <location>
        <begin position="345"/>
        <end position="386"/>
    </location>
</feature>